<comment type="caution">
    <text evidence="4">The sequence shown here is derived from an EMBL/GenBank/DDBJ whole genome shotgun (WGS) entry which is preliminary data.</text>
</comment>
<feature type="domain" description="Carbohydrate kinase PfkB" evidence="3">
    <location>
        <begin position="34"/>
        <end position="291"/>
    </location>
</feature>
<keyword evidence="5" id="KW-1185">Reference proteome</keyword>
<gene>
    <name evidence="4" type="ORF">SE18_00805</name>
</gene>
<evidence type="ECO:0000313" key="4">
    <source>
        <dbReference type="EMBL" id="KPL91925.1"/>
    </source>
</evidence>
<dbReference type="InterPro" id="IPR011611">
    <property type="entry name" value="PfkB_dom"/>
</dbReference>
<evidence type="ECO:0000259" key="3">
    <source>
        <dbReference type="Pfam" id="PF00294"/>
    </source>
</evidence>
<evidence type="ECO:0000313" key="5">
    <source>
        <dbReference type="Proteomes" id="UP000050277"/>
    </source>
</evidence>
<dbReference type="SUPFAM" id="SSF53613">
    <property type="entry name" value="Ribokinase-like"/>
    <property type="match status" value="1"/>
</dbReference>
<evidence type="ECO:0000256" key="1">
    <source>
        <dbReference type="ARBA" id="ARBA00022679"/>
    </source>
</evidence>
<dbReference type="EMBL" id="LGKP01000003">
    <property type="protein sequence ID" value="KPL91925.1"/>
    <property type="molecule type" value="Genomic_DNA"/>
</dbReference>
<dbReference type="OrthoDB" id="9788681at2"/>
<dbReference type="PANTHER" id="PTHR10584:SF166">
    <property type="entry name" value="RIBOKINASE"/>
    <property type="match status" value="1"/>
</dbReference>
<dbReference type="PROSITE" id="PS00584">
    <property type="entry name" value="PFKB_KINASES_2"/>
    <property type="match status" value="1"/>
</dbReference>
<dbReference type="PROSITE" id="PS00583">
    <property type="entry name" value="PFKB_KINASES_1"/>
    <property type="match status" value="1"/>
</dbReference>
<name>A0A0P6Z3W6_9CHLR</name>
<accession>A0A0P6Z3W6</accession>
<dbReference type="AlphaFoldDB" id="A0A0P6Z3W6"/>
<proteinExistence type="predicted"/>
<keyword evidence="2 4" id="KW-0418">Kinase</keyword>
<dbReference type="GO" id="GO:0016301">
    <property type="term" value="F:kinase activity"/>
    <property type="evidence" value="ECO:0007669"/>
    <property type="project" value="UniProtKB-KW"/>
</dbReference>
<dbReference type="RefSeq" id="WP_054532513.1">
    <property type="nucleotide sequence ID" value="NZ_LGKP01000003.1"/>
</dbReference>
<dbReference type="Proteomes" id="UP000050277">
    <property type="component" value="Unassembled WGS sequence"/>
</dbReference>
<reference evidence="4 5" key="1">
    <citation type="submission" date="2015-07" db="EMBL/GenBank/DDBJ databases">
        <title>Whole genome sequence of Herpetosiphon geysericola DSM 7119.</title>
        <authorList>
            <person name="Hemp J."/>
            <person name="Ward L.M."/>
            <person name="Pace L.A."/>
            <person name="Fischer W.W."/>
        </authorList>
    </citation>
    <scope>NUCLEOTIDE SEQUENCE [LARGE SCALE GENOMIC DNA]</scope>
    <source>
        <strain evidence="4 5">DSM 7119</strain>
    </source>
</reference>
<dbReference type="Pfam" id="PF00294">
    <property type="entry name" value="PfkB"/>
    <property type="match status" value="1"/>
</dbReference>
<dbReference type="PANTHER" id="PTHR10584">
    <property type="entry name" value="SUGAR KINASE"/>
    <property type="match status" value="1"/>
</dbReference>
<keyword evidence="1" id="KW-0808">Transferase</keyword>
<dbReference type="InterPro" id="IPR002173">
    <property type="entry name" value="Carboh/pur_kinase_PfkB_CS"/>
</dbReference>
<evidence type="ECO:0000256" key="2">
    <source>
        <dbReference type="ARBA" id="ARBA00022777"/>
    </source>
</evidence>
<organism evidence="4 5">
    <name type="scientific">Herpetosiphon geysericola</name>
    <dbReference type="NCBI Taxonomy" id="70996"/>
    <lineage>
        <taxon>Bacteria</taxon>
        <taxon>Bacillati</taxon>
        <taxon>Chloroflexota</taxon>
        <taxon>Chloroflexia</taxon>
        <taxon>Herpetosiphonales</taxon>
        <taxon>Herpetosiphonaceae</taxon>
        <taxon>Herpetosiphon</taxon>
    </lineage>
</organism>
<dbReference type="CDD" id="cd01942">
    <property type="entry name" value="ribokinase_group_A"/>
    <property type="match status" value="1"/>
</dbReference>
<dbReference type="InterPro" id="IPR029056">
    <property type="entry name" value="Ribokinase-like"/>
</dbReference>
<dbReference type="STRING" id="70996.SE18_00805"/>
<protein>
    <submittedName>
        <fullName evidence="4">Ribokinase</fullName>
    </submittedName>
</protein>
<sequence length="318" mass="34471">MRIVVAGSIAYDYIMVFPGQFKDHILADKVHVLSVSFLVESMKRMRGGTGPNIAYNLALLGERPTVMGTVGEDFSEYRTWLENAGVDTGLIKVIEGDFTASCFINTDLSDNQITAFYPGAMAQAHRQRLPLDGHRPDFVIIAPNDPAAMAQLVIECQANNIPYLYDPSMQAPRMNGPELLAGCRSAAALIGNDYEFAMMAEKIGCTEEELHQVVGLTVVTKGGEGATIYHNGQVYEIPVAKATVVADPTGAGDAFRAGFVRGYLAGLPMPVAGRIASLTACYAIEHHGTQEHRYTKADFVARYEENFGAEPLLAELFG</sequence>
<dbReference type="Gene3D" id="3.40.1190.20">
    <property type="match status" value="1"/>
</dbReference>